<dbReference type="NCBIfam" id="TIGR04183">
    <property type="entry name" value="Por_Secre_tail"/>
    <property type="match status" value="1"/>
</dbReference>
<comment type="caution">
    <text evidence="3">The sequence shown here is derived from an EMBL/GenBank/DDBJ whole genome shotgun (WGS) entry which is preliminary data.</text>
</comment>
<dbReference type="InterPro" id="IPR026444">
    <property type="entry name" value="Secre_tail"/>
</dbReference>
<evidence type="ECO:0000259" key="2">
    <source>
        <dbReference type="Pfam" id="PF18962"/>
    </source>
</evidence>
<accession>A0ABW0I8K0</accession>
<name>A0ABW0I8K0_9BACT</name>
<gene>
    <name evidence="3" type="ORF">ACFPMF_06680</name>
</gene>
<dbReference type="PROSITE" id="PS51257">
    <property type="entry name" value="PROKAR_LIPOPROTEIN"/>
    <property type="match status" value="1"/>
</dbReference>
<feature type="chain" id="PRO_5045731707" evidence="1">
    <location>
        <begin position="21"/>
        <end position="242"/>
    </location>
</feature>
<keyword evidence="4" id="KW-1185">Reference proteome</keyword>
<reference evidence="4" key="1">
    <citation type="journal article" date="2019" name="Int. J. Syst. Evol. Microbiol.">
        <title>The Global Catalogue of Microorganisms (GCM) 10K type strain sequencing project: providing services to taxonomists for standard genome sequencing and annotation.</title>
        <authorList>
            <consortium name="The Broad Institute Genomics Platform"/>
            <consortium name="The Broad Institute Genome Sequencing Center for Infectious Disease"/>
            <person name="Wu L."/>
            <person name="Ma J."/>
        </authorList>
    </citation>
    <scope>NUCLEOTIDE SEQUENCE [LARGE SCALE GENOMIC DNA]</scope>
    <source>
        <strain evidence="4">CCUG 55250</strain>
    </source>
</reference>
<dbReference type="RefSeq" id="WP_379842427.1">
    <property type="nucleotide sequence ID" value="NZ_JBHSMA010000001.1"/>
</dbReference>
<evidence type="ECO:0000256" key="1">
    <source>
        <dbReference type="SAM" id="SignalP"/>
    </source>
</evidence>
<keyword evidence="1" id="KW-0732">Signal</keyword>
<feature type="signal peptide" evidence="1">
    <location>
        <begin position="1"/>
        <end position="20"/>
    </location>
</feature>
<evidence type="ECO:0000313" key="3">
    <source>
        <dbReference type="EMBL" id="MFC5408983.1"/>
    </source>
</evidence>
<feature type="domain" description="Secretion system C-terminal sorting" evidence="2">
    <location>
        <begin position="167"/>
        <end position="239"/>
    </location>
</feature>
<dbReference type="Proteomes" id="UP001596106">
    <property type="component" value="Unassembled WGS sequence"/>
</dbReference>
<organism evidence="3 4">
    <name type="scientific">Larkinella bovis</name>
    <dbReference type="NCBI Taxonomy" id="683041"/>
    <lineage>
        <taxon>Bacteria</taxon>
        <taxon>Pseudomonadati</taxon>
        <taxon>Bacteroidota</taxon>
        <taxon>Cytophagia</taxon>
        <taxon>Cytophagales</taxon>
        <taxon>Spirosomataceae</taxon>
        <taxon>Larkinella</taxon>
    </lineage>
</organism>
<sequence>MMRRLLMVLMGGLGWLNALACSCVDGGAFLTIAEQNAWKPGSLIVRAEVKDHEAHGIDVKILEVLNGSEEKSVIRVWGDPGFMCRLYTHGFKTGEKLVLILSRIDNAYYQDERNGDYALGVCGSYVVREGKSITGRISGSDTEMARNKFYNELEAIFNKYRPDLARIYPNPVVDQLLTVSVPELRQPTISARILNGSGQVLQTRQLEVGKQHDLEVSTLASGIYIILFQTEHQYYTRRFVKQ</sequence>
<proteinExistence type="predicted"/>
<protein>
    <submittedName>
        <fullName evidence="3">T9SS type A sorting domain-containing protein</fullName>
    </submittedName>
</protein>
<dbReference type="Pfam" id="PF18962">
    <property type="entry name" value="Por_Secre_tail"/>
    <property type="match status" value="1"/>
</dbReference>
<dbReference type="EMBL" id="JBHSMA010000001">
    <property type="protein sequence ID" value="MFC5408983.1"/>
    <property type="molecule type" value="Genomic_DNA"/>
</dbReference>
<evidence type="ECO:0000313" key="4">
    <source>
        <dbReference type="Proteomes" id="UP001596106"/>
    </source>
</evidence>